<sequence length="156" mass="17552">MDTEWIIAGGTAIVLGAGGGLLTEIGAWYRNLKKPWWNPPNWLFGPAWTLLLIGWAWSAVTAWRAADAATQPWVLILYGLNAALFFAWSPLFFKLKRPDWALLEIIPFWASILALILFTAPFAPKAAWLIAPYLAWVSFAAVLNWKIVQLNKPFAR</sequence>
<protein>
    <submittedName>
        <fullName evidence="7">Tryptophan-rich sensory protein</fullName>
    </submittedName>
</protein>
<dbReference type="FunFam" id="1.20.1260.100:FF:000001">
    <property type="entry name" value="translocator protein 2"/>
    <property type="match status" value="1"/>
</dbReference>
<dbReference type="KEGG" id="sand:H3309_09595"/>
<evidence type="ECO:0000313" key="7">
    <source>
        <dbReference type="EMBL" id="QMW21671.1"/>
    </source>
</evidence>
<keyword evidence="4 6" id="KW-1133">Transmembrane helix</keyword>
<feature type="transmembrane region" description="Helical" evidence="6">
    <location>
        <begin position="126"/>
        <end position="148"/>
    </location>
</feature>
<dbReference type="EMBL" id="CP059851">
    <property type="protein sequence ID" value="QMW21671.1"/>
    <property type="molecule type" value="Genomic_DNA"/>
</dbReference>
<feature type="transmembrane region" description="Helical" evidence="6">
    <location>
        <begin position="100"/>
        <end position="120"/>
    </location>
</feature>
<keyword evidence="3 6" id="KW-0812">Transmembrane</keyword>
<dbReference type="PIRSF" id="PIRSF005859">
    <property type="entry name" value="PBR"/>
    <property type="match status" value="1"/>
</dbReference>
<dbReference type="Gene3D" id="1.20.1260.100">
    <property type="entry name" value="TspO/MBR protein"/>
    <property type="match status" value="1"/>
</dbReference>
<comment type="similarity">
    <text evidence="2">Belongs to the TspO/BZRP family.</text>
</comment>
<gene>
    <name evidence="7" type="ORF">H3309_09595</name>
</gene>
<evidence type="ECO:0000256" key="5">
    <source>
        <dbReference type="ARBA" id="ARBA00023136"/>
    </source>
</evidence>
<evidence type="ECO:0000256" key="3">
    <source>
        <dbReference type="ARBA" id="ARBA00022692"/>
    </source>
</evidence>
<dbReference type="PANTHER" id="PTHR10057:SF0">
    <property type="entry name" value="TRANSLOCATOR PROTEIN"/>
    <property type="match status" value="1"/>
</dbReference>
<organism evidence="7 8">
    <name type="scientific">Sandaracinobacteroides saxicola</name>
    <dbReference type="NCBI Taxonomy" id="2759707"/>
    <lineage>
        <taxon>Bacteria</taxon>
        <taxon>Pseudomonadati</taxon>
        <taxon>Pseudomonadota</taxon>
        <taxon>Alphaproteobacteria</taxon>
        <taxon>Sphingomonadales</taxon>
        <taxon>Sphingosinicellaceae</taxon>
        <taxon>Sandaracinobacteroides</taxon>
    </lineage>
</organism>
<dbReference type="CDD" id="cd15904">
    <property type="entry name" value="TSPO_MBR"/>
    <property type="match status" value="1"/>
</dbReference>
<evidence type="ECO:0000256" key="6">
    <source>
        <dbReference type="SAM" id="Phobius"/>
    </source>
</evidence>
<feature type="transmembrane region" description="Helical" evidence="6">
    <location>
        <begin position="41"/>
        <end position="60"/>
    </location>
</feature>
<reference evidence="7 8" key="1">
    <citation type="submission" date="2020-07" db="EMBL/GenBank/DDBJ databases">
        <title>Complete genome sequence for Sandaracinobacter sp. M6.</title>
        <authorList>
            <person name="Tang Y."/>
            <person name="Liu Q."/>
            <person name="Guo Z."/>
            <person name="Lei P."/>
            <person name="Huang B."/>
        </authorList>
    </citation>
    <scope>NUCLEOTIDE SEQUENCE [LARGE SCALE GENOMIC DNA]</scope>
    <source>
        <strain evidence="7 8">M6</strain>
    </source>
</reference>
<evidence type="ECO:0000256" key="1">
    <source>
        <dbReference type="ARBA" id="ARBA00004141"/>
    </source>
</evidence>
<comment type="subcellular location">
    <subcellularLocation>
        <location evidence="1">Membrane</location>
        <topology evidence="1">Multi-pass membrane protein</topology>
    </subcellularLocation>
</comment>
<keyword evidence="5 6" id="KW-0472">Membrane</keyword>
<dbReference type="InterPro" id="IPR038330">
    <property type="entry name" value="TspO/MBR-related_sf"/>
</dbReference>
<feature type="transmembrane region" description="Helical" evidence="6">
    <location>
        <begin position="6"/>
        <end position="29"/>
    </location>
</feature>
<dbReference type="PANTHER" id="PTHR10057">
    <property type="entry name" value="PERIPHERAL-TYPE BENZODIAZEPINE RECEPTOR"/>
    <property type="match status" value="1"/>
</dbReference>
<evidence type="ECO:0000256" key="2">
    <source>
        <dbReference type="ARBA" id="ARBA00007524"/>
    </source>
</evidence>
<dbReference type="AlphaFoldDB" id="A0A7G5IE79"/>
<feature type="transmembrane region" description="Helical" evidence="6">
    <location>
        <begin position="72"/>
        <end position="93"/>
    </location>
</feature>
<dbReference type="GO" id="GO:0033013">
    <property type="term" value="P:tetrapyrrole metabolic process"/>
    <property type="evidence" value="ECO:0007669"/>
    <property type="project" value="UniProtKB-ARBA"/>
</dbReference>
<evidence type="ECO:0000313" key="8">
    <source>
        <dbReference type="Proteomes" id="UP000515292"/>
    </source>
</evidence>
<dbReference type="InterPro" id="IPR004307">
    <property type="entry name" value="TspO_MBR"/>
</dbReference>
<dbReference type="GO" id="GO:0016020">
    <property type="term" value="C:membrane"/>
    <property type="evidence" value="ECO:0007669"/>
    <property type="project" value="UniProtKB-SubCell"/>
</dbReference>
<evidence type="ECO:0000256" key="4">
    <source>
        <dbReference type="ARBA" id="ARBA00022989"/>
    </source>
</evidence>
<dbReference type="RefSeq" id="WP_182294517.1">
    <property type="nucleotide sequence ID" value="NZ_CP059851.1"/>
</dbReference>
<proteinExistence type="inferred from homology"/>
<keyword evidence="8" id="KW-1185">Reference proteome</keyword>
<accession>A0A7G5IE79</accession>
<dbReference type="Pfam" id="PF03073">
    <property type="entry name" value="TspO_MBR"/>
    <property type="match status" value="1"/>
</dbReference>
<name>A0A7G5IE79_9SPHN</name>
<dbReference type="Proteomes" id="UP000515292">
    <property type="component" value="Chromosome"/>
</dbReference>